<proteinExistence type="predicted"/>
<protein>
    <submittedName>
        <fullName evidence="2">Uncharacterized protein</fullName>
    </submittedName>
</protein>
<reference evidence="2" key="1">
    <citation type="journal article" date="2015" name="Nature">
        <title>Complex archaea that bridge the gap between prokaryotes and eukaryotes.</title>
        <authorList>
            <person name="Spang A."/>
            <person name="Saw J.H."/>
            <person name="Jorgensen S.L."/>
            <person name="Zaremba-Niedzwiedzka K."/>
            <person name="Martijn J."/>
            <person name="Lind A.E."/>
            <person name="van Eijk R."/>
            <person name="Schleper C."/>
            <person name="Guy L."/>
            <person name="Ettema T.J."/>
        </authorList>
    </citation>
    <scope>NUCLEOTIDE SEQUENCE</scope>
</reference>
<accession>A0A0F9JGP0</accession>
<dbReference type="EMBL" id="LAZR01016337">
    <property type="protein sequence ID" value="KKM04941.1"/>
    <property type="molecule type" value="Genomic_DNA"/>
</dbReference>
<gene>
    <name evidence="2" type="ORF">LCGC14_1759160</name>
</gene>
<evidence type="ECO:0000313" key="2">
    <source>
        <dbReference type="EMBL" id="KKM04941.1"/>
    </source>
</evidence>
<keyword evidence="1" id="KW-0472">Membrane</keyword>
<sequence length="97" mass="10716">MEETGAKLSSKIVKALSQKTTWMGIGMIVNAPLLAFGVPPEIVAGIAGIVMGLAVIFQRQATQKSQDKAEVIQRLSRQVGRLEEVCERREFEQNDHH</sequence>
<dbReference type="AlphaFoldDB" id="A0A0F9JGP0"/>
<evidence type="ECO:0000256" key="1">
    <source>
        <dbReference type="SAM" id="Phobius"/>
    </source>
</evidence>
<keyword evidence="1" id="KW-1133">Transmembrane helix</keyword>
<feature type="transmembrane region" description="Helical" evidence="1">
    <location>
        <begin position="42"/>
        <end position="58"/>
    </location>
</feature>
<keyword evidence="1" id="KW-0812">Transmembrane</keyword>
<comment type="caution">
    <text evidence="2">The sequence shown here is derived from an EMBL/GenBank/DDBJ whole genome shotgun (WGS) entry which is preliminary data.</text>
</comment>
<organism evidence="2">
    <name type="scientific">marine sediment metagenome</name>
    <dbReference type="NCBI Taxonomy" id="412755"/>
    <lineage>
        <taxon>unclassified sequences</taxon>
        <taxon>metagenomes</taxon>
        <taxon>ecological metagenomes</taxon>
    </lineage>
</organism>
<name>A0A0F9JGP0_9ZZZZ</name>